<evidence type="ECO:0000313" key="2">
    <source>
        <dbReference type="Proteomes" id="UP000008864"/>
    </source>
</evidence>
<dbReference type="VEuPathDB" id="FungiDB:TERG_11990"/>
<dbReference type="HOGENOM" id="CLU_1469229_0_0_1"/>
<organism evidence="1 2">
    <name type="scientific">Trichophyton rubrum (strain ATCC MYA-4607 / CBS 118892)</name>
    <name type="common">Athlete's foot fungus</name>
    <dbReference type="NCBI Taxonomy" id="559305"/>
    <lineage>
        <taxon>Eukaryota</taxon>
        <taxon>Fungi</taxon>
        <taxon>Dikarya</taxon>
        <taxon>Ascomycota</taxon>
        <taxon>Pezizomycotina</taxon>
        <taxon>Eurotiomycetes</taxon>
        <taxon>Eurotiomycetidae</taxon>
        <taxon>Onygenales</taxon>
        <taxon>Arthrodermataceae</taxon>
        <taxon>Trichophyton</taxon>
    </lineage>
</organism>
<accession>A0A080WIH2</accession>
<sequence>MAGNIGAFCVRRSLQHRYVNLHATRSETGTVAKTNARKVIVLRHACGSRIGIPSGKYLVGFTATPLPDGEHRSFCKAYLSGLWFSMSPRSTPRECMTLFSVYSSKRWRKCGSVISVSSAACSNNALPRFLSDVPFSYIHISSGLCKTPQSRLFIADIIDCVKGPVSPIRSIYFDLTAVTRTWSV</sequence>
<dbReference type="Proteomes" id="UP000008864">
    <property type="component" value="Unassembled WGS sequence"/>
</dbReference>
<dbReference type="GeneID" id="71777310"/>
<dbReference type="AlphaFoldDB" id="A0A080WIH2"/>
<keyword evidence="2" id="KW-1185">Reference proteome</keyword>
<protein>
    <submittedName>
        <fullName evidence="1">Uncharacterized protein</fullName>
    </submittedName>
</protein>
<gene>
    <name evidence="1" type="ORF">TERG_11990</name>
</gene>
<dbReference type="RefSeq" id="XP_047605919.1">
    <property type="nucleotide sequence ID" value="XM_047751017.1"/>
</dbReference>
<dbReference type="InParanoid" id="A0A080WIH2"/>
<name>A0A080WIH2_TRIRC</name>
<reference evidence="2" key="1">
    <citation type="journal article" date="2012" name="MBio">
        <title>Comparative genome analysis of Trichophyton rubrum and related dermatophytes reveals candidate genes involved in infection.</title>
        <authorList>
            <person name="Martinez D.A."/>
            <person name="Oliver B.G."/>
            <person name="Graeser Y."/>
            <person name="Goldberg J.M."/>
            <person name="Li W."/>
            <person name="Martinez-Rossi N.M."/>
            <person name="Monod M."/>
            <person name="Shelest E."/>
            <person name="Barton R.C."/>
            <person name="Birch E."/>
            <person name="Brakhage A.A."/>
            <person name="Chen Z."/>
            <person name="Gurr S.J."/>
            <person name="Heiman D."/>
            <person name="Heitman J."/>
            <person name="Kosti I."/>
            <person name="Rossi A."/>
            <person name="Saif S."/>
            <person name="Samalova M."/>
            <person name="Saunders C.W."/>
            <person name="Shea T."/>
            <person name="Summerbell R.C."/>
            <person name="Xu J."/>
            <person name="Young S."/>
            <person name="Zeng Q."/>
            <person name="Birren B.W."/>
            <person name="Cuomo C.A."/>
            <person name="White T.C."/>
        </authorList>
    </citation>
    <scope>NUCLEOTIDE SEQUENCE [LARGE SCALE GENOMIC DNA]</scope>
    <source>
        <strain evidence="2">ATCC MYA-4607 / CBS 118892</strain>
    </source>
</reference>
<proteinExistence type="predicted"/>
<evidence type="ECO:0000313" key="1">
    <source>
        <dbReference type="EMBL" id="KFL61174.1"/>
    </source>
</evidence>
<dbReference type="EMBL" id="GG700650">
    <property type="protein sequence ID" value="KFL61174.1"/>
    <property type="molecule type" value="Genomic_DNA"/>
</dbReference>